<keyword evidence="10" id="KW-0472">Membrane</keyword>
<feature type="region of interest" description="Disordered" evidence="9">
    <location>
        <begin position="662"/>
        <end position="796"/>
    </location>
</feature>
<evidence type="ECO:0000313" key="14">
    <source>
        <dbReference type="Proteomes" id="UP001165962"/>
    </source>
</evidence>
<keyword evidence="10" id="KW-0812">Transmembrane</keyword>
<reference evidence="13" key="1">
    <citation type="submission" date="2020-03" db="EMBL/GenBank/DDBJ databases">
        <title>Draft sequencing of Paenibacilllus sp. S3N08.</title>
        <authorList>
            <person name="Kim D.-U."/>
        </authorList>
    </citation>
    <scope>NUCLEOTIDE SEQUENCE</scope>
    <source>
        <strain evidence="13">S3N08</strain>
    </source>
</reference>
<dbReference type="SMART" id="SM00740">
    <property type="entry name" value="PASTA"/>
    <property type="match status" value="3"/>
</dbReference>
<comment type="catalytic activity">
    <reaction evidence="8">
        <text>L-seryl-[protein] + ATP = O-phospho-L-seryl-[protein] + ADP + H(+)</text>
        <dbReference type="Rhea" id="RHEA:17989"/>
        <dbReference type="Rhea" id="RHEA-COMP:9863"/>
        <dbReference type="Rhea" id="RHEA-COMP:11604"/>
        <dbReference type="ChEBI" id="CHEBI:15378"/>
        <dbReference type="ChEBI" id="CHEBI:29999"/>
        <dbReference type="ChEBI" id="CHEBI:30616"/>
        <dbReference type="ChEBI" id="CHEBI:83421"/>
        <dbReference type="ChEBI" id="CHEBI:456216"/>
        <dbReference type="EC" id="2.7.11.1"/>
    </reaction>
</comment>
<evidence type="ECO:0000256" key="9">
    <source>
        <dbReference type="SAM" id="MobiDB-lite"/>
    </source>
</evidence>
<dbReference type="Pfam" id="PF00069">
    <property type="entry name" value="Pkinase"/>
    <property type="match status" value="1"/>
</dbReference>
<evidence type="ECO:0000259" key="12">
    <source>
        <dbReference type="PROSITE" id="PS51178"/>
    </source>
</evidence>
<evidence type="ECO:0000256" key="10">
    <source>
        <dbReference type="SAM" id="Phobius"/>
    </source>
</evidence>
<keyword evidence="6" id="KW-0067">ATP-binding</keyword>
<dbReference type="InterPro" id="IPR005543">
    <property type="entry name" value="PASTA_dom"/>
</dbReference>
<keyword evidence="2" id="KW-0723">Serine/threonine-protein kinase</keyword>
<organism evidence="13 14">
    <name type="scientific">Paenibacillus agricola</name>
    <dbReference type="NCBI Taxonomy" id="2716264"/>
    <lineage>
        <taxon>Bacteria</taxon>
        <taxon>Bacillati</taxon>
        <taxon>Bacillota</taxon>
        <taxon>Bacilli</taxon>
        <taxon>Bacillales</taxon>
        <taxon>Paenibacillaceae</taxon>
        <taxon>Paenibacillus</taxon>
    </lineage>
</organism>
<dbReference type="InterPro" id="IPR008271">
    <property type="entry name" value="Ser/Thr_kinase_AS"/>
</dbReference>
<evidence type="ECO:0000256" key="6">
    <source>
        <dbReference type="ARBA" id="ARBA00022840"/>
    </source>
</evidence>
<dbReference type="PROSITE" id="PS00108">
    <property type="entry name" value="PROTEIN_KINASE_ST"/>
    <property type="match status" value="1"/>
</dbReference>
<feature type="domain" description="PASTA" evidence="12">
    <location>
        <begin position="426"/>
        <end position="495"/>
    </location>
</feature>
<feature type="transmembrane region" description="Helical" evidence="10">
    <location>
        <begin position="335"/>
        <end position="355"/>
    </location>
</feature>
<evidence type="ECO:0000256" key="1">
    <source>
        <dbReference type="ARBA" id="ARBA00012513"/>
    </source>
</evidence>
<comment type="caution">
    <text evidence="13">The sequence shown here is derived from an EMBL/GenBank/DDBJ whole genome shotgun (WGS) entry which is preliminary data.</text>
</comment>
<feature type="compositionally biased region" description="Low complexity" evidence="9">
    <location>
        <begin position="724"/>
        <end position="775"/>
    </location>
</feature>
<dbReference type="CDD" id="cd14014">
    <property type="entry name" value="STKc_PknB_like"/>
    <property type="match status" value="1"/>
</dbReference>
<dbReference type="SMART" id="SM00220">
    <property type="entry name" value="S_TKc"/>
    <property type="match status" value="1"/>
</dbReference>
<keyword evidence="14" id="KW-1185">Reference proteome</keyword>
<evidence type="ECO:0000256" key="4">
    <source>
        <dbReference type="ARBA" id="ARBA00022741"/>
    </source>
</evidence>
<feature type="compositionally biased region" description="Gly residues" evidence="9">
    <location>
        <begin position="710"/>
        <end position="723"/>
    </location>
</feature>
<dbReference type="GO" id="GO:0016301">
    <property type="term" value="F:kinase activity"/>
    <property type="evidence" value="ECO:0007669"/>
    <property type="project" value="UniProtKB-KW"/>
</dbReference>
<sequence length="796" mass="85403">MRGTQLGGRYEILDRMGGGGMAIVYRAMDILLHRHVAVKVLRPQYVHDEEFIERFRREAQAAASLSHSNIVSIYDVGHEEEIHYIVMECIEGTTLNDLIKAKAPLQVEEAIRISSQICEALEHAHLNQIIHRDIKPHNILIGRNGRVKVTDFGIARAVTSSTITQTGSVMGSVHYFSPEHAKGTFTGEQSDLYSLGIVMYQMLTGRLPFIGESPISVALKHLQENVEDPRKVNPLIPQSVENVILRAVRKNPSDRYSSASQMLEDLDSCLEPGRRNEAKLMFKDIDELDEEKTRVIPAIRPGQYAPMHDDDEEDELGNSIHPTGISKKRIWIKPLVWVVVLLGLLGGMWYMVGYVKASMKVQEVQVPNVVNRPLSEARQMLKDAQLVDDVIYEESREVPKDVVISQSGSNMSLLIKSKVTLHVSKGIDVQKMPNLVSSNLADAKTALMVMGIKEDRIATEQIFGEKDPGTVLQQLPVPEAIIDPLKVTVKLTISKGKETFKMKDLVGLSEEAAKALITASKLKIETGGVTYEASYKQPKGRVIKQFPYEHEDEVSPGEVIKLVISSGLPEEAGPMTIKVPYAPATDGKATSITVTLTDAQYEEFDYKVIPNVTKAATAEVKLVVAPDKNAIIKVRQENELIELITVTYQDYVAQKNGKPFVVPTSGSPGATNPSTATPKPGTGTTAPGTTQGTTVPGGTPTTPTTPTAPGAGGTGNTGAGTGTKPGTTTPATSGGTTPNVPATGTPSTGAGTVPPSTGTGTTPAGAGGVTPTPASSIPADPASLKPANTTTTGGTN</sequence>
<evidence type="ECO:0000256" key="8">
    <source>
        <dbReference type="ARBA" id="ARBA00048679"/>
    </source>
</evidence>
<name>A0ABX0IXN4_9BACL</name>
<gene>
    <name evidence="13" type="primary">pknB</name>
    <name evidence="13" type="ORF">G9U52_01225</name>
</gene>
<evidence type="ECO:0000256" key="2">
    <source>
        <dbReference type="ARBA" id="ARBA00022527"/>
    </source>
</evidence>
<keyword evidence="10" id="KW-1133">Transmembrane helix</keyword>
<dbReference type="EMBL" id="JAAOIW010000001">
    <property type="protein sequence ID" value="NHN28448.1"/>
    <property type="molecule type" value="Genomic_DNA"/>
</dbReference>
<dbReference type="Gene3D" id="3.30.200.20">
    <property type="entry name" value="Phosphorylase Kinase, domain 1"/>
    <property type="match status" value="1"/>
</dbReference>
<evidence type="ECO:0000256" key="7">
    <source>
        <dbReference type="ARBA" id="ARBA00047899"/>
    </source>
</evidence>
<evidence type="ECO:0000313" key="13">
    <source>
        <dbReference type="EMBL" id="NHN28448.1"/>
    </source>
</evidence>
<dbReference type="CDD" id="cd06577">
    <property type="entry name" value="PASTA_pknB"/>
    <property type="match status" value="2"/>
</dbReference>
<comment type="catalytic activity">
    <reaction evidence="7">
        <text>L-threonyl-[protein] + ATP = O-phospho-L-threonyl-[protein] + ADP + H(+)</text>
        <dbReference type="Rhea" id="RHEA:46608"/>
        <dbReference type="Rhea" id="RHEA-COMP:11060"/>
        <dbReference type="Rhea" id="RHEA-COMP:11605"/>
        <dbReference type="ChEBI" id="CHEBI:15378"/>
        <dbReference type="ChEBI" id="CHEBI:30013"/>
        <dbReference type="ChEBI" id="CHEBI:30616"/>
        <dbReference type="ChEBI" id="CHEBI:61977"/>
        <dbReference type="ChEBI" id="CHEBI:456216"/>
        <dbReference type="EC" id="2.7.11.1"/>
    </reaction>
</comment>
<dbReference type="Pfam" id="PF03793">
    <property type="entry name" value="PASTA"/>
    <property type="match status" value="2"/>
</dbReference>
<dbReference type="PANTHER" id="PTHR43289">
    <property type="entry name" value="MITOGEN-ACTIVATED PROTEIN KINASE KINASE KINASE 20-RELATED"/>
    <property type="match status" value="1"/>
</dbReference>
<dbReference type="NCBIfam" id="NF033483">
    <property type="entry name" value="PknB_PASTA_kin"/>
    <property type="match status" value="1"/>
</dbReference>
<dbReference type="RefSeq" id="WP_166144976.1">
    <property type="nucleotide sequence ID" value="NZ_JAAOIW010000001.1"/>
</dbReference>
<feature type="compositionally biased region" description="Low complexity" evidence="9">
    <location>
        <begin position="673"/>
        <end position="709"/>
    </location>
</feature>
<evidence type="ECO:0000256" key="5">
    <source>
        <dbReference type="ARBA" id="ARBA00022777"/>
    </source>
</evidence>
<keyword evidence="4" id="KW-0547">Nucleotide-binding</keyword>
<accession>A0ABX0IXN4</accession>
<dbReference type="Gene3D" id="3.30.10.20">
    <property type="match status" value="3"/>
</dbReference>
<dbReference type="PANTHER" id="PTHR43289:SF34">
    <property type="entry name" value="SERINE_THREONINE-PROTEIN KINASE YBDM-RELATED"/>
    <property type="match status" value="1"/>
</dbReference>
<protein>
    <recommendedName>
        <fullName evidence="1">non-specific serine/threonine protein kinase</fullName>
        <ecNumber evidence="1">2.7.11.1</ecNumber>
    </recommendedName>
</protein>
<dbReference type="PROSITE" id="PS50011">
    <property type="entry name" value="PROTEIN_KINASE_DOM"/>
    <property type="match status" value="1"/>
</dbReference>
<feature type="compositionally biased region" description="Polar residues" evidence="9">
    <location>
        <begin position="786"/>
        <end position="796"/>
    </location>
</feature>
<feature type="domain" description="PASTA" evidence="12">
    <location>
        <begin position="360"/>
        <end position="425"/>
    </location>
</feature>
<keyword evidence="3" id="KW-0808">Transferase</keyword>
<dbReference type="Gene3D" id="1.10.510.10">
    <property type="entry name" value="Transferase(Phosphotransferase) domain 1"/>
    <property type="match status" value="1"/>
</dbReference>
<dbReference type="PROSITE" id="PS51178">
    <property type="entry name" value="PASTA"/>
    <property type="match status" value="3"/>
</dbReference>
<dbReference type="EC" id="2.7.11.1" evidence="1"/>
<dbReference type="InterPro" id="IPR011009">
    <property type="entry name" value="Kinase-like_dom_sf"/>
</dbReference>
<dbReference type="SUPFAM" id="SSF56112">
    <property type="entry name" value="Protein kinase-like (PK-like)"/>
    <property type="match status" value="1"/>
</dbReference>
<dbReference type="Proteomes" id="UP001165962">
    <property type="component" value="Unassembled WGS sequence"/>
</dbReference>
<proteinExistence type="predicted"/>
<evidence type="ECO:0000259" key="11">
    <source>
        <dbReference type="PROSITE" id="PS50011"/>
    </source>
</evidence>
<evidence type="ECO:0000256" key="3">
    <source>
        <dbReference type="ARBA" id="ARBA00022679"/>
    </source>
</evidence>
<feature type="domain" description="PASTA" evidence="12">
    <location>
        <begin position="496"/>
        <end position="566"/>
    </location>
</feature>
<keyword evidence="5 13" id="KW-0418">Kinase</keyword>
<feature type="domain" description="Protein kinase" evidence="11">
    <location>
        <begin position="10"/>
        <end position="270"/>
    </location>
</feature>
<dbReference type="InterPro" id="IPR000719">
    <property type="entry name" value="Prot_kinase_dom"/>
</dbReference>